<dbReference type="OrthoDB" id="5509711at2"/>
<name>A0A0K1QAP6_9BACT</name>
<protein>
    <submittedName>
        <fullName evidence="1">Uncharacterized protein</fullName>
    </submittedName>
</protein>
<sequence length="193" mass="21471">MDVSVLLEPTLDLPRLTEILDGLGHEGRVHTIRTWGKHQQAKIFEAAKGHMKLDLDFLVPTGTDPLVEVIHDGQNTLPLFNHFQKRFTKLEGEDFPIGGYNHQTMSPVTGPGYFVVTLGEGEHEGELAIDYTKLPKHKPESWPKIRPNDGLGALVYGGMIDHLRGISSHVSIGRAYKGKAMDAWFALVRKDPS</sequence>
<dbReference type="KEGG" id="llu:AKJ09_09158"/>
<organism evidence="1 2">
    <name type="scientific">Labilithrix luteola</name>
    <dbReference type="NCBI Taxonomy" id="1391654"/>
    <lineage>
        <taxon>Bacteria</taxon>
        <taxon>Pseudomonadati</taxon>
        <taxon>Myxococcota</taxon>
        <taxon>Polyangia</taxon>
        <taxon>Polyangiales</taxon>
        <taxon>Labilitrichaceae</taxon>
        <taxon>Labilithrix</taxon>
    </lineage>
</organism>
<dbReference type="RefSeq" id="WP_146653413.1">
    <property type="nucleotide sequence ID" value="NZ_CP012333.1"/>
</dbReference>
<reference evidence="1 2" key="1">
    <citation type="submission" date="2015-08" db="EMBL/GenBank/DDBJ databases">
        <authorList>
            <person name="Babu N.S."/>
            <person name="Beckwith C.J."/>
            <person name="Beseler K.G."/>
            <person name="Brison A."/>
            <person name="Carone J.V."/>
            <person name="Caskin T.P."/>
            <person name="Diamond M."/>
            <person name="Durham M.E."/>
            <person name="Foxe J.M."/>
            <person name="Go M."/>
            <person name="Henderson B.A."/>
            <person name="Jones I.B."/>
            <person name="McGettigan J.A."/>
            <person name="Micheletti S.J."/>
            <person name="Nasrallah M.E."/>
            <person name="Ortiz D."/>
            <person name="Piller C.R."/>
            <person name="Privatt S.R."/>
            <person name="Schneider S.L."/>
            <person name="Sharp S."/>
            <person name="Smith T.C."/>
            <person name="Stanton J.D."/>
            <person name="Ullery H.E."/>
            <person name="Wilson R.J."/>
            <person name="Serrano M.G."/>
            <person name="Buck G."/>
            <person name="Lee V."/>
            <person name="Wang Y."/>
            <person name="Carvalho R."/>
            <person name="Voegtly L."/>
            <person name="Shi R."/>
            <person name="Duckworth R."/>
            <person name="Johnson A."/>
            <person name="Loviza R."/>
            <person name="Walstead R."/>
            <person name="Shah Z."/>
            <person name="Kiflezghi M."/>
            <person name="Wade K."/>
            <person name="Ball S.L."/>
            <person name="Bradley K.W."/>
            <person name="Asai D.J."/>
            <person name="Bowman C.A."/>
            <person name="Russell D.A."/>
            <person name="Pope W.H."/>
            <person name="Jacobs-Sera D."/>
            <person name="Hendrix R.W."/>
            <person name="Hatfull G.F."/>
        </authorList>
    </citation>
    <scope>NUCLEOTIDE SEQUENCE [LARGE SCALE GENOMIC DNA]</scope>
    <source>
        <strain evidence="1 2">DSM 27648</strain>
    </source>
</reference>
<accession>A0A0K1QAP6</accession>
<dbReference type="Proteomes" id="UP000064967">
    <property type="component" value="Chromosome"/>
</dbReference>
<evidence type="ECO:0000313" key="2">
    <source>
        <dbReference type="Proteomes" id="UP000064967"/>
    </source>
</evidence>
<gene>
    <name evidence="1" type="ORF">AKJ09_09158</name>
</gene>
<dbReference type="EMBL" id="CP012333">
    <property type="protein sequence ID" value="AKV02495.1"/>
    <property type="molecule type" value="Genomic_DNA"/>
</dbReference>
<proteinExistence type="predicted"/>
<dbReference type="AlphaFoldDB" id="A0A0K1QAP6"/>
<dbReference type="STRING" id="1391654.AKJ09_09158"/>
<keyword evidence="2" id="KW-1185">Reference proteome</keyword>
<evidence type="ECO:0000313" key="1">
    <source>
        <dbReference type="EMBL" id="AKV02495.1"/>
    </source>
</evidence>